<dbReference type="PANTHER" id="PTHR39598">
    <property type="entry name" value="AUSTINOL SYNTHESIS PROTEIN F-RELATED"/>
    <property type="match status" value="1"/>
</dbReference>
<dbReference type="OrthoDB" id="3758478at2759"/>
<dbReference type="AlphaFoldDB" id="A0A2G5HY09"/>
<evidence type="ECO:0000313" key="3">
    <source>
        <dbReference type="Proteomes" id="UP000230605"/>
    </source>
</evidence>
<evidence type="ECO:0008006" key="5">
    <source>
        <dbReference type="Google" id="ProtNLM"/>
    </source>
</evidence>
<reference evidence="1 3" key="1">
    <citation type="submission" date="2015-10" db="EMBL/GenBank/DDBJ databases">
        <title>The cercosporin biosynthetic gene cluster was horizontally transferred to several fungal lineages and shown to be expanded in Cercospora beticola based on microsynteny with recipient genomes.</title>
        <authorList>
            <person name="De Jonge R."/>
            <person name="Ebert M.K."/>
            <person name="Suttle J.C."/>
            <person name="Jurick Ii W.M."/>
            <person name="Secor G.A."/>
            <person name="Thomma B.P."/>
            <person name="Van De Peer Y."/>
            <person name="Bolton M.D."/>
        </authorList>
    </citation>
    <scope>NUCLEOTIDE SEQUENCE [LARGE SCALE GENOMIC DNA]</scope>
    <source>
        <strain evidence="1 3">09-40</strain>
    </source>
</reference>
<reference evidence="2 4" key="2">
    <citation type="submission" date="2023-09" db="EMBL/GenBank/DDBJ databases">
        <title>Complete-Gapless Cercospora beticola genome.</title>
        <authorList>
            <person name="Wyatt N.A."/>
            <person name="Spanner R.E."/>
            <person name="Bolton M.D."/>
        </authorList>
    </citation>
    <scope>NUCLEOTIDE SEQUENCE [LARGE SCALE GENOMIC DNA]</scope>
    <source>
        <strain evidence="2">Cb09-40</strain>
    </source>
</reference>
<dbReference type="SUPFAM" id="SSF54427">
    <property type="entry name" value="NTF2-like"/>
    <property type="match status" value="1"/>
</dbReference>
<dbReference type="EMBL" id="LKMD01000102">
    <property type="protein sequence ID" value="PIA97400.1"/>
    <property type="molecule type" value="Genomic_DNA"/>
</dbReference>
<dbReference type="Proteomes" id="UP000230605">
    <property type="component" value="Chromosome 2"/>
</dbReference>
<dbReference type="EMBL" id="CP134185">
    <property type="protein sequence ID" value="WPA98049.1"/>
    <property type="molecule type" value="Genomic_DNA"/>
</dbReference>
<dbReference type="InterPro" id="IPR050977">
    <property type="entry name" value="Fungal_Meroterpenoid_Isomerase"/>
</dbReference>
<evidence type="ECO:0000313" key="4">
    <source>
        <dbReference type="Proteomes" id="UP001302367"/>
    </source>
</evidence>
<proteinExistence type="predicted"/>
<dbReference type="Proteomes" id="UP001302367">
    <property type="component" value="Chromosome 2"/>
</dbReference>
<evidence type="ECO:0000313" key="1">
    <source>
        <dbReference type="EMBL" id="PIA97400.1"/>
    </source>
</evidence>
<name>A0A2G5HY09_CERBT</name>
<dbReference type="PANTHER" id="PTHR39598:SF1">
    <property type="entry name" value="AUSTINOID BIOSYNTHESIS CLUSTERS PROTEIN F-RELATED"/>
    <property type="match status" value="1"/>
</dbReference>
<organism evidence="1 3">
    <name type="scientific">Cercospora beticola</name>
    <name type="common">Sugarbeet leaf spot fungus</name>
    <dbReference type="NCBI Taxonomy" id="122368"/>
    <lineage>
        <taxon>Eukaryota</taxon>
        <taxon>Fungi</taxon>
        <taxon>Dikarya</taxon>
        <taxon>Ascomycota</taxon>
        <taxon>Pezizomycotina</taxon>
        <taxon>Dothideomycetes</taxon>
        <taxon>Dothideomycetidae</taxon>
        <taxon>Mycosphaerellales</taxon>
        <taxon>Mycosphaerellaceae</taxon>
        <taxon>Cercospora</taxon>
    </lineage>
</organism>
<gene>
    <name evidence="1" type="ORF">CB0940_05497</name>
    <name evidence="2" type="ORF">RHO25_002660</name>
</gene>
<keyword evidence="4" id="KW-1185">Reference proteome</keyword>
<dbReference type="InterPro" id="IPR032710">
    <property type="entry name" value="NTF2-like_dom_sf"/>
</dbReference>
<protein>
    <recommendedName>
        <fullName evidence="5">SnoaL-like domain-containing protein</fullName>
    </recommendedName>
</protein>
<accession>A0A2G5HY09</accession>
<evidence type="ECO:0000313" key="2">
    <source>
        <dbReference type="EMBL" id="WPA98049.1"/>
    </source>
</evidence>
<dbReference type="Gene3D" id="3.10.450.50">
    <property type="match status" value="1"/>
</dbReference>
<sequence length="143" mass="16788">MTKSPQRLTAEALVDAFNRMDIDAIISYRHQDCLRHILPAALGHKAQTNDEYRKSLQALKPIFHNFTLLVHDLVEDKEARRLCIYSTARADTLAGEYVNEYMWTLDFDQCGQQIIKWTEFVDANVNRDFWPKLQEAMNRYHKA</sequence>